<evidence type="ECO:0000256" key="4">
    <source>
        <dbReference type="ARBA" id="ARBA00022701"/>
    </source>
</evidence>
<evidence type="ECO:0000259" key="7">
    <source>
        <dbReference type="Pfam" id="PF04130"/>
    </source>
</evidence>
<dbReference type="PANTHER" id="PTHR19302:SF33">
    <property type="entry name" value="GAMMA-TUBULIN COMPLEX COMPONENT 5"/>
    <property type="match status" value="1"/>
</dbReference>
<feature type="region of interest" description="Disordered" evidence="6">
    <location>
        <begin position="231"/>
        <end position="305"/>
    </location>
</feature>
<proteinExistence type="inferred from homology"/>
<dbReference type="Pfam" id="PF04130">
    <property type="entry name" value="GCP_C_terminal"/>
    <property type="match status" value="1"/>
</dbReference>
<dbReference type="Proteomes" id="UP001498398">
    <property type="component" value="Unassembled WGS sequence"/>
</dbReference>
<evidence type="ECO:0000256" key="2">
    <source>
        <dbReference type="ARBA" id="ARBA00010337"/>
    </source>
</evidence>
<dbReference type="PANTHER" id="PTHR19302">
    <property type="entry name" value="GAMMA TUBULIN COMPLEX PROTEIN"/>
    <property type="match status" value="1"/>
</dbReference>
<keyword evidence="5" id="KW-0206">Cytoskeleton</keyword>
<feature type="region of interest" description="Disordered" evidence="6">
    <location>
        <begin position="1"/>
        <end position="61"/>
    </location>
</feature>
<dbReference type="InterPro" id="IPR040457">
    <property type="entry name" value="GCP_C"/>
</dbReference>
<feature type="domain" description="Gamma tubulin complex component protein N-terminal" evidence="8">
    <location>
        <begin position="401"/>
        <end position="723"/>
    </location>
</feature>
<name>A0ABR1JZU4_9AGAR</name>
<reference evidence="9 10" key="1">
    <citation type="submission" date="2024-01" db="EMBL/GenBank/DDBJ databases">
        <title>A draft genome for the cacao thread blight pathogen Marasmiellus scandens.</title>
        <authorList>
            <person name="Baruah I.K."/>
            <person name="Leung J."/>
            <person name="Bukari Y."/>
            <person name="Amoako-Attah I."/>
            <person name="Meinhardt L.W."/>
            <person name="Bailey B.A."/>
            <person name="Cohen S.P."/>
        </authorList>
    </citation>
    <scope>NUCLEOTIDE SEQUENCE [LARGE SCALE GENOMIC DNA]</scope>
    <source>
        <strain evidence="9 10">GH-19</strain>
    </source>
</reference>
<dbReference type="InterPro" id="IPR007259">
    <property type="entry name" value="GCP"/>
</dbReference>
<feature type="compositionally biased region" description="Polar residues" evidence="6">
    <location>
        <begin position="1"/>
        <end position="33"/>
    </location>
</feature>
<accession>A0ABR1JZU4</accession>
<evidence type="ECO:0000313" key="9">
    <source>
        <dbReference type="EMBL" id="KAK7470310.1"/>
    </source>
</evidence>
<keyword evidence="10" id="KW-1185">Reference proteome</keyword>
<dbReference type="EMBL" id="JBANRG010000002">
    <property type="protein sequence ID" value="KAK7470310.1"/>
    <property type="molecule type" value="Genomic_DNA"/>
</dbReference>
<dbReference type="Pfam" id="PF17681">
    <property type="entry name" value="GCP_N_terminal"/>
    <property type="match status" value="1"/>
</dbReference>
<dbReference type="Gene3D" id="1.20.120.1900">
    <property type="entry name" value="Gamma-tubulin complex, C-terminal domain"/>
    <property type="match status" value="1"/>
</dbReference>
<evidence type="ECO:0000313" key="10">
    <source>
        <dbReference type="Proteomes" id="UP001498398"/>
    </source>
</evidence>
<gene>
    <name evidence="9" type="ORF">VKT23_001741</name>
</gene>
<protein>
    <recommendedName>
        <fullName evidence="11">Spindle pole body component</fullName>
    </recommendedName>
</protein>
<dbReference type="InterPro" id="IPR041470">
    <property type="entry name" value="GCP_N"/>
</dbReference>
<evidence type="ECO:0000256" key="3">
    <source>
        <dbReference type="ARBA" id="ARBA00022490"/>
    </source>
</evidence>
<organism evidence="9 10">
    <name type="scientific">Marasmiellus scandens</name>
    <dbReference type="NCBI Taxonomy" id="2682957"/>
    <lineage>
        <taxon>Eukaryota</taxon>
        <taxon>Fungi</taxon>
        <taxon>Dikarya</taxon>
        <taxon>Basidiomycota</taxon>
        <taxon>Agaricomycotina</taxon>
        <taxon>Agaricomycetes</taxon>
        <taxon>Agaricomycetidae</taxon>
        <taxon>Agaricales</taxon>
        <taxon>Marasmiineae</taxon>
        <taxon>Omphalotaceae</taxon>
        <taxon>Marasmiellus</taxon>
    </lineage>
</organism>
<evidence type="ECO:0000256" key="1">
    <source>
        <dbReference type="ARBA" id="ARBA00004245"/>
    </source>
</evidence>
<feature type="domain" description="Gamma tubulin complex component C-terminal" evidence="7">
    <location>
        <begin position="811"/>
        <end position="1110"/>
    </location>
</feature>
<keyword evidence="3" id="KW-0963">Cytoplasm</keyword>
<sequence length="1186" mass="131882">MLPSASNNLRPDSRASQRPVSSLSHYQSGSTQNISARPASSASIRPISQTSHRPKSRQQRVTSAKLLPLCVKLVKNILNEGKEEDDLVESADDTPRETLYTNYVDYALKALGVDGSIKAAVTLDMESVEKMICGHAEKARIKTSETLATALEESFKKLKDISEKGHDLDSEIKKSMLPNHVQFLLALSSPPTPSTLTYASLRLNELENPTATTESDTLTWKKILEEDPFEGEHWIGVPGGIPLPGKKTRHDGDDDLGDSDLDSSPSLSTLDSDEHDLELDDTDSETSPSPRPEAEPPSLLLGLNSTNGEISLHETHAYRTEVESLKKRQYWREDWRMDPDITVQTRGSFDIGDASTLGPTLQRVLRQNGTSPVSSSSPSLDSLPLELLVASERYIYEQDAVREVLMALQGRENIMLEFKAGQYMPAKNTPRLLHLSLAAQQSILYSFCRTCTTLQKLRSFVAFVVHHSTEMSSTLSSARLRTSGKMTHTLEAFADAIDSEIRSLDSWCALREEAWLRALGGGLDELDDNEIIAGNPGLVVSLLATEKAFRDQFEDSFQILLDVVHRIVLESESGIWTIPVRSPSVTTALLLDTLFFSIQQRLERGDAVTADVVTRVFARSAEPVWKMVGKWLGKGFDLNGERLNEEFFIESNGIGPEIGVLGLLDPDFWADGFDLRDGESGNLSPDGVNEQSQNSVPSFLQHVAVPILQSGKAVGLLKALDKDVGEGSEISIFRNWDWGTFQQLFTSEVSKHTIGMVSSPNELGTQDAGSLFSVSIDRLERLVYEKVEPYLLAAGSFLADVVVDECDFWFHLNVMEGLFLMRKGDVISDFVDVLFSKMDARQNWSDFHFLNTAFSDVVEPSNNISGGKPWIQLPLVRLFYRGDTLKEQSIARTVMAIDGLFVEYAVPFPLTYIFTRQNLQIYDEIFGFLLQIRRAKNVLEKTLVKGEDRKARSGAGLKAFYAMRSRLSWFINTLLNFLTTYVVHTQVINFHDILKAANSPSFDQMIDLHDEHLRKMQERCLLQSRTASLHRAILSVLDMSISLSNVFAALIGNANMTRETLSRSLALKQHRSRRQKRRRRNVVGFSQSITWATESSDSEDEVDIDGLGLRGDESNYDGGAFSFSALMGGSEAGDVDPFGHLNKISTELDGLVKFVRRDVETLAGGTGEAASVFGVLAFLLEDWDLF</sequence>
<evidence type="ECO:0008006" key="11">
    <source>
        <dbReference type="Google" id="ProtNLM"/>
    </source>
</evidence>
<comment type="similarity">
    <text evidence="2">Belongs to the TUBGCP family.</text>
</comment>
<evidence type="ECO:0000259" key="8">
    <source>
        <dbReference type="Pfam" id="PF17681"/>
    </source>
</evidence>
<dbReference type="InterPro" id="IPR042241">
    <property type="entry name" value="GCP_C_sf"/>
</dbReference>
<feature type="compositionally biased region" description="Acidic residues" evidence="6">
    <location>
        <begin position="271"/>
        <end position="284"/>
    </location>
</feature>
<evidence type="ECO:0000256" key="5">
    <source>
        <dbReference type="ARBA" id="ARBA00023212"/>
    </source>
</evidence>
<comment type="caution">
    <text evidence="9">The sequence shown here is derived from an EMBL/GenBank/DDBJ whole genome shotgun (WGS) entry which is preliminary data.</text>
</comment>
<feature type="compositionally biased region" description="Low complexity" evidence="6">
    <location>
        <begin position="34"/>
        <end position="48"/>
    </location>
</feature>
<evidence type="ECO:0000256" key="6">
    <source>
        <dbReference type="SAM" id="MobiDB-lite"/>
    </source>
</evidence>
<comment type="subcellular location">
    <subcellularLocation>
        <location evidence="1">Cytoplasm</location>
        <location evidence="1">Cytoskeleton</location>
    </subcellularLocation>
</comment>
<keyword evidence="4" id="KW-0493">Microtubule</keyword>